<dbReference type="NCBIfam" id="TIGR01444">
    <property type="entry name" value="fkbM_fam"/>
    <property type="match status" value="1"/>
</dbReference>
<evidence type="ECO:0000259" key="1">
    <source>
        <dbReference type="Pfam" id="PF05050"/>
    </source>
</evidence>
<feature type="domain" description="Methyltransferase FkbM" evidence="1">
    <location>
        <begin position="84"/>
        <end position="234"/>
    </location>
</feature>
<dbReference type="EMBL" id="LAZR01000189">
    <property type="protein sequence ID" value="KKN83205.1"/>
    <property type="molecule type" value="Genomic_DNA"/>
</dbReference>
<dbReference type="InterPro" id="IPR006342">
    <property type="entry name" value="FkbM_mtfrase"/>
</dbReference>
<sequence length="265" mass="29528">MNIFRRALLRVALKLLATENCELVRFLRGRGVSSVGFETDQGSILIPINSRSIIETFLDGKYFGLETLKAFLNFELSSNRLLNIGANVGTSAKMLVASERYRQIDCFEPDPSNFSYLSLNLADEPTVLIHNTAVGAKPGLLPLNINPQSIGRHSFKTDFGLGSITVPVTTIADLVGGDEKFDIFMDVEGWEIEVLRGASFKLKNCIICALEWNGQLHSRDARLEMIEIVKEAGFLKVADLNDVTRIFEICDIEGLDYQCDLIFSR</sequence>
<dbReference type="Gene3D" id="3.40.50.150">
    <property type="entry name" value="Vaccinia Virus protein VP39"/>
    <property type="match status" value="1"/>
</dbReference>
<dbReference type="AlphaFoldDB" id="A0A0F9TQ62"/>
<name>A0A0F9TQ62_9ZZZZ</name>
<organism evidence="2">
    <name type="scientific">marine sediment metagenome</name>
    <dbReference type="NCBI Taxonomy" id="412755"/>
    <lineage>
        <taxon>unclassified sequences</taxon>
        <taxon>metagenomes</taxon>
        <taxon>ecological metagenomes</taxon>
    </lineage>
</organism>
<comment type="caution">
    <text evidence="2">The sequence shown here is derived from an EMBL/GenBank/DDBJ whole genome shotgun (WGS) entry which is preliminary data.</text>
</comment>
<proteinExistence type="predicted"/>
<gene>
    <name evidence="2" type="ORF">LCGC14_0302050</name>
</gene>
<dbReference type="PANTHER" id="PTHR34203">
    <property type="entry name" value="METHYLTRANSFERASE, FKBM FAMILY PROTEIN"/>
    <property type="match status" value="1"/>
</dbReference>
<evidence type="ECO:0000313" key="2">
    <source>
        <dbReference type="EMBL" id="KKN83205.1"/>
    </source>
</evidence>
<dbReference type="SUPFAM" id="SSF53335">
    <property type="entry name" value="S-adenosyl-L-methionine-dependent methyltransferases"/>
    <property type="match status" value="1"/>
</dbReference>
<reference evidence="2" key="1">
    <citation type="journal article" date="2015" name="Nature">
        <title>Complex archaea that bridge the gap between prokaryotes and eukaryotes.</title>
        <authorList>
            <person name="Spang A."/>
            <person name="Saw J.H."/>
            <person name="Jorgensen S.L."/>
            <person name="Zaremba-Niedzwiedzka K."/>
            <person name="Martijn J."/>
            <person name="Lind A.E."/>
            <person name="van Eijk R."/>
            <person name="Schleper C."/>
            <person name="Guy L."/>
            <person name="Ettema T.J."/>
        </authorList>
    </citation>
    <scope>NUCLEOTIDE SEQUENCE</scope>
</reference>
<protein>
    <recommendedName>
        <fullName evidence="1">Methyltransferase FkbM domain-containing protein</fullName>
    </recommendedName>
</protein>
<accession>A0A0F9TQ62</accession>
<dbReference type="PANTHER" id="PTHR34203:SF15">
    <property type="entry name" value="SLL1173 PROTEIN"/>
    <property type="match status" value="1"/>
</dbReference>
<dbReference type="Pfam" id="PF05050">
    <property type="entry name" value="Methyltransf_21"/>
    <property type="match status" value="1"/>
</dbReference>
<dbReference type="InterPro" id="IPR052514">
    <property type="entry name" value="SAM-dependent_MTase"/>
</dbReference>
<dbReference type="InterPro" id="IPR029063">
    <property type="entry name" value="SAM-dependent_MTases_sf"/>
</dbReference>